<name>A0A1C3EIC4_9GAMM</name>
<feature type="signal peptide" evidence="1">
    <location>
        <begin position="1"/>
        <end position="18"/>
    </location>
</feature>
<evidence type="ECO:0000313" key="2">
    <source>
        <dbReference type="EMBL" id="ODA32996.1"/>
    </source>
</evidence>
<keyword evidence="1" id="KW-0732">Signal</keyword>
<proteinExistence type="predicted"/>
<dbReference type="OrthoDB" id="9784998at2"/>
<evidence type="ECO:0000313" key="3">
    <source>
        <dbReference type="Proteomes" id="UP000094936"/>
    </source>
</evidence>
<evidence type="ECO:0008006" key="4">
    <source>
        <dbReference type="Google" id="ProtNLM"/>
    </source>
</evidence>
<dbReference type="Gene3D" id="2.40.50.870">
    <property type="entry name" value="Protein of unknown function (DUF3299)"/>
    <property type="match status" value="1"/>
</dbReference>
<reference evidence="2 3" key="1">
    <citation type="submission" date="2016-05" db="EMBL/GenBank/DDBJ databases">
        <title>Genomic Taxonomy of the Vibrionaceae.</title>
        <authorList>
            <person name="Gomez-Gil B."/>
            <person name="Enciso-Ibarra J."/>
        </authorList>
    </citation>
    <scope>NUCLEOTIDE SEQUENCE [LARGE SCALE GENOMIC DNA]</scope>
    <source>
        <strain evidence="2 3">CAIM 1920</strain>
    </source>
</reference>
<organism evidence="2 3">
    <name type="scientific">Veronia pacifica</name>
    <dbReference type="NCBI Taxonomy" id="1080227"/>
    <lineage>
        <taxon>Bacteria</taxon>
        <taxon>Pseudomonadati</taxon>
        <taxon>Pseudomonadota</taxon>
        <taxon>Gammaproteobacteria</taxon>
        <taxon>Vibrionales</taxon>
        <taxon>Vibrionaceae</taxon>
        <taxon>Veronia</taxon>
    </lineage>
</organism>
<protein>
    <recommendedName>
        <fullName evidence="4">DUF3299 domain-containing protein</fullName>
    </recommendedName>
</protein>
<feature type="chain" id="PRO_5008673111" description="DUF3299 domain-containing protein" evidence="1">
    <location>
        <begin position="19"/>
        <end position="160"/>
    </location>
</feature>
<dbReference type="RefSeq" id="WP_068902521.1">
    <property type="nucleotide sequence ID" value="NZ_JBHUIF010000015.1"/>
</dbReference>
<dbReference type="Proteomes" id="UP000094936">
    <property type="component" value="Unassembled WGS sequence"/>
</dbReference>
<accession>A0A1C3EIC4</accession>
<keyword evidence="3" id="KW-1185">Reference proteome</keyword>
<dbReference type="InterPro" id="IPR021727">
    <property type="entry name" value="DUF3299"/>
</dbReference>
<dbReference type="EMBL" id="LYBM01000020">
    <property type="protein sequence ID" value="ODA32996.1"/>
    <property type="molecule type" value="Genomic_DNA"/>
</dbReference>
<comment type="caution">
    <text evidence="2">The sequence shown here is derived from an EMBL/GenBank/DDBJ whole genome shotgun (WGS) entry which is preliminary data.</text>
</comment>
<dbReference type="Pfam" id="PF11736">
    <property type="entry name" value="DUF3299"/>
    <property type="match status" value="1"/>
</dbReference>
<dbReference type="AlphaFoldDB" id="A0A1C3EIC4"/>
<dbReference type="STRING" id="1080227.A8L45_11920"/>
<gene>
    <name evidence="2" type="ORF">A8L45_11920</name>
</gene>
<evidence type="ECO:0000256" key="1">
    <source>
        <dbReference type="SAM" id="SignalP"/>
    </source>
</evidence>
<sequence>MKKFLSWALLGIAMNVSAAPELSLSWEDLVPESERLLYSDQPIISHQGEPIQSRLGKVRNELNNSFVGLSGFVIPLEGDVNSITEFLLVPFMGACIHVPPPPPNQIVYVKFDKGVPPSELWDIVYVTGKLRTVAVDTDGILSGYVLEGKAVRPYDDAIDG</sequence>